<evidence type="ECO:0000256" key="2">
    <source>
        <dbReference type="ARBA" id="ARBA00023015"/>
    </source>
</evidence>
<accession>A0ABT0AAI3</accession>
<evidence type="ECO:0000313" key="6">
    <source>
        <dbReference type="EMBL" id="MCJ1960210.1"/>
    </source>
</evidence>
<evidence type="ECO:0000256" key="1">
    <source>
        <dbReference type="ARBA" id="ARBA00009437"/>
    </source>
</evidence>
<keyword evidence="2" id="KW-0805">Transcription regulation</keyword>
<keyword evidence="4" id="KW-0804">Transcription</keyword>
<keyword evidence="7" id="KW-1185">Reference proteome</keyword>
<evidence type="ECO:0000313" key="7">
    <source>
        <dbReference type="Proteomes" id="UP001162802"/>
    </source>
</evidence>
<dbReference type="InterPro" id="IPR005119">
    <property type="entry name" value="LysR_subst-bd"/>
</dbReference>
<dbReference type="InterPro" id="IPR036388">
    <property type="entry name" value="WH-like_DNA-bd_sf"/>
</dbReference>
<evidence type="ECO:0000256" key="3">
    <source>
        <dbReference type="ARBA" id="ARBA00023125"/>
    </source>
</evidence>
<gene>
    <name evidence="6" type="ORF">MTR65_05935</name>
</gene>
<protein>
    <submittedName>
        <fullName evidence="6">LysR family transcriptional regulator</fullName>
    </submittedName>
</protein>
<feature type="domain" description="HTH lysR-type" evidence="5">
    <location>
        <begin position="6"/>
        <end position="64"/>
    </location>
</feature>
<dbReference type="InterPro" id="IPR000847">
    <property type="entry name" value="LysR_HTH_N"/>
</dbReference>
<dbReference type="InterPro" id="IPR036390">
    <property type="entry name" value="WH_DNA-bd_sf"/>
</dbReference>
<dbReference type="RefSeq" id="WP_243798087.1">
    <property type="nucleotide sequence ID" value="NZ_JALHAT010000005.1"/>
</dbReference>
<dbReference type="Gene3D" id="1.10.10.10">
    <property type="entry name" value="Winged helix-like DNA-binding domain superfamily/Winged helix DNA-binding domain"/>
    <property type="match status" value="1"/>
</dbReference>
<dbReference type="Gene3D" id="3.40.190.290">
    <property type="match status" value="1"/>
</dbReference>
<dbReference type="PANTHER" id="PTHR30126">
    <property type="entry name" value="HTH-TYPE TRANSCRIPTIONAL REGULATOR"/>
    <property type="match status" value="1"/>
</dbReference>
<evidence type="ECO:0000259" key="5">
    <source>
        <dbReference type="PROSITE" id="PS50931"/>
    </source>
</evidence>
<organism evidence="6 7">
    <name type="scientific">Novosphingobium mangrovi</name>
    <name type="common">ex Hu et al. 2023</name>
    <dbReference type="NCBI Taxonomy" id="2930094"/>
    <lineage>
        <taxon>Bacteria</taxon>
        <taxon>Pseudomonadati</taxon>
        <taxon>Pseudomonadota</taxon>
        <taxon>Alphaproteobacteria</taxon>
        <taxon>Sphingomonadales</taxon>
        <taxon>Sphingomonadaceae</taxon>
        <taxon>Novosphingobium</taxon>
    </lineage>
</organism>
<dbReference type="SUPFAM" id="SSF53850">
    <property type="entry name" value="Periplasmic binding protein-like II"/>
    <property type="match status" value="1"/>
</dbReference>
<dbReference type="PROSITE" id="PS50931">
    <property type="entry name" value="HTH_LYSR"/>
    <property type="match status" value="1"/>
</dbReference>
<reference evidence="6" key="1">
    <citation type="submission" date="2022-03" db="EMBL/GenBank/DDBJ databases">
        <title>Identification of a novel bacterium isolated from mangrove sediments.</title>
        <authorList>
            <person name="Pan X."/>
        </authorList>
    </citation>
    <scope>NUCLEOTIDE SEQUENCE</scope>
    <source>
        <strain evidence="6">B2637</strain>
    </source>
</reference>
<dbReference type="PANTHER" id="PTHR30126:SF39">
    <property type="entry name" value="HTH-TYPE TRANSCRIPTIONAL REGULATOR CYSL"/>
    <property type="match status" value="1"/>
</dbReference>
<keyword evidence="3" id="KW-0238">DNA-binding</keyword>
<comment type="caution">
    <text evidence="6">The sequence shown here is derived from an EMBL/GenBank/DDBJ whole genome shotgun (WGS) entry which is preliminary data.</text>
</comment>
<proteinExistence type="inferred from homology"/>
<dbReference type="SUPFAM" id="SSF46785">
    <property type="entry name" value="Winged helix' DNA-binding domain"/>
    <property type="match status" value="1"/>
</dbReference>
<dbReference type="CDD" id="cd05466">
    <property type="entry name" value="PBP2_LTTR_substrate"/>
    <property type="match status" value="1"/>
</dbReference>
<evidence type="ECO:0000256" key="4">
    <source>
        <dbReference type="ARBA" id="ARBA00023163"/>
    </source>
</evidence>
<dbReference type="Pfam" id="PF00126">
    <property type="entry name" value="HTH_1"/>
    <property type="match status" value="1"/>
</dbReference>
<dbReference type="EMBL" id="JALHAT010000005">
    <property type="protein sequence ID" value="MCJ1960210.1"/>
    <property type="molecule type" value="Genomic_DNA"/>
</dbReference>
<dbReference type="Proteomes" id="UP001162802">
    <property type="component" value="Unassembled WGS sequence"/>
</dbReference>
<dbReference type="Pfam" id="PF03466">
    <property type="entry name" value="LysR_substrate"/>
    <property type="match status" value="1"/>
</dbReference>
<name>A0ABT0AAI3_9SPHN</name>
<comment type="similarity">
    <text evidence="1">Belongs to the LysR transcriptional regulatory family.</text>
</comment>
<sequence length="308" mass="33135">MTPLPFTLRQLELFAALAQDLSVRGCARRLGISHAAVSSQIALLEEQLGFALVARQAGKGLALTAQGMAFAEDLRAFHAAADRLAAHRAEEPAEPCAGRFRVRIGLALFEHYVRPRLGHLLGAHPELEITFDTHVPGEARDPGQPEPEPDFALFHAPLGGEVGEGTRCLAQVRCAIYAARSLAGESEGPLSPQAVSALPFILPAAGSDQTRAHLDGLARLGIVPRRIVGHCDDFDVMVNLVERGMGAACMTEPMIAPAIRPQLAALFPLENYRLIWMRRAGVEGRLPDLVADFLIGCVMDNPDYPAHA</sequence>